<name>A0ABX5CVF6_9ALTE</name>
<keyword evidence="3" id="KW-1185">Reference proteome</keyword>
<dbReference type="Proteomes" id="UP000239539">
    <property type="component" value="Unassembled WGS sequence"/>
</dbReference>
<keyword evidence="1" id="KW-0732">Signal</keyword>
<organism evidence="2 3">
    <name type="scientific">Alteromonas gracilis</name>
    <dbReference type="NCBI Taxonomy" id="1479524"/>
    <lineage>
        <taxon>Bacteria</taxon>
        <taxon>Pseudomonadati</taxon>
        <taxon>Pseudomonadota</taxon>
        <taxon>Gammaproteobacteria</taxon>
        <taxon>Alteromonadales</taxon>
        <taxon>Alteromonadaceae</taxon>
        <taxon>Alteromonas/Salinimonas group</taxon>
        <taxon>Alteromonas</taxon>
    </lineage>
</organism>
<feature type="chain" id="PRO_5047309161" evidence="1">
    <location>
        <begin position="24"/>
        <end position="259"/>
    </location>
</feature>
<evidence type="ECO:0000313" key="2">
    <source>
        <dbReference type="EMBL" id="PRO70902.1"/>
    </source>
</evidence>
<feature type="signal peptide" evidence="1">
    <location>
        <begin position="1"/>
        <end position="23"/>
    </location>
</feature>
<protein>
    <submittedName>
        <fullName evidence="2">Uncharacterized protein</fullName>
    </submittedName>
</protein>
<gene>
    <name evidence="2" type="ORF">C6Y39_00680</name>
</gene>
<dbReference type="EMBL" id="PVNO01000001">
    <property type="protein sequence ID" value="PRO70902.1"/>
    <property type="molecule type" value="Genomic_DNA"/>
</dbReference>
<accession>A0ABX5CVF6</accession>
<proteinExistence type="predicted"/>
<evidence type="ECO:0000256" key="1">
    <source>
        <dbReference type="SAM" id="SignalP"/>
    </source>
</evidence>
<dbReference type="RefSeq" id="WP_105929404.1">
    <property type="nucleotide sequence ID" value="NZ_PVNO01000001.1"/>
</dbReference>
<reference evidence="3" key="1">
    <citation type="journal article" date="2020" name="Int. J. Syst. Evol. Microbiol.">
        <title>Alteromonas alba sp. nov., a marine bacterium isolated from the seawater of the West Pacific Ocean.</title>
        <authorList>
            <person name="Sun C."/>
            <person name="Wu Y.-H."/>
            <person name="Xamxidin M."/>
            <person name="Cheng H."/>
            <person name="Xu X.-W."/>
        </authorList>
    </citation>
    <scope>NUCLEOTIDE SEQUENCE [LARGE SCALE GENOMIC DNA]</scope>
    <source>
        <strain evidence="3">9a2</strain>
    </source>
</reference>
<comment type="caution">
    <text evidence="2">The sequence shown here is derived from an EMBL/GenBank/DDBJ whole genome shotgun (WGS) entry which is preliminary data.</text>
</comment>
<sequence>MKSHKAPIFAFVLFSSLSTHGFAQDTKSHSAIDASPELVCEKNDTNLHATYEISIKSPSKDPKTTSLHLWRNANNVAHEYPATNVTESWTLVRNRFIKPTRYFDAHERAIEYQPGETIHGKKETDFSYRYQLISDKLINAMSLDKKDGNGCDTVEYYSLENTQGKFTLKWLPYLKLVASFSVDKNGVTREWTLKNIDLNANTEAFFSKRRDYQSTDYADIGDDHTDPFLTKMVTQGFIEAGASGYYDEHGHSIGESHSH</sequence>
<evidence type="ECO:0000313" key="3">
    <source>
        <dbReference type="Proteomes" id="UP000239539"/>
    </source>
</evidence>